<dbReference type="InterPro" id="IPR036652">
    <property type="entry name" value="YjeF_N_dom_sf"/>
</dbReference>
<gene>
    <name evidence="7" type="ORF">ABEB36_002602</name>
</gene>
<dbReference type="EMBL" id="JBDJPC010000002">
    <property type="protein sequence ID" value="KAL1513148.1"/>
    <property type="molecule type" value="Genomic_DNA"/>
</dbReference>
<dbReference type="InterPro" id="IPR025762">
    <property type="entry name" value="DFDF"/>
</dbReference>
<evidence type="ECO:0000313" key="8">
    <source>
        <dbReference type="Proteomes" id="UP001566132"/>
    </source>
</evidence>
<reference evidence="7 8" key="1">
    <citation type="submission" date="2024-05" db="EMBL/GenBank/DDBJ databases">
        <title>Genetic variation in Jamaican populations of the coffee berry borer (Hypothenemus hampei).</title>
        <authorList>
            <person name="Errbii M."/>
            <person name="Myrie A."/>
        </authorList>
    </citation>
    <scope>NUCLEOTIDE SEQUENCE [LARGE SCALE GENOMIC DNA]</scope>
    <source>
        <strain evidence="7">JA-Hopewell-2020-01-JO</strain>
        <tissue evidence="7">Whole body</tissue>
    </source>
</reference>
<evidence type="ECO:0000256" key="2">
    <source>
        <dbReference type="ARBA" id="ARBA00006610"/>
    </source>
</evidence>
<dbReference type="SMART" id="SM01271">
    <property type="entry name" value="LSM14"/>
    <property type="match status" value="1"/>
</dbReference>
<dbReference type="SUPFAM" id="SSF64153">
    <property type="entry name" value="YjeF N-terminal domain-like"/>
    <property type="match status" value="1"/>
</dbReference>
<dbReference type="PANTHER" id="PTHR13612">
    <property type="entry name" value="ENHANCER OF MRNA-DECAPPING PROTEIN 3"/>
    <property type="match status" value="1"/>
</dbReference>
<evidence type="ECO:0000313" key="7">
    <source>
        <dbReference type="EMBL" id="KAL1513148.1"/>
    </source>
</evidence>
<feature type="domain" description="DFDF" evidence="6">
    <location>
        <begin position="148"/>
        <end position="184"/>
    </location>
</feature>
<dbReference type="PROSITE" id="PS51385">
    <property type="entry name" value="YJEF_N"/>
    <property type="match status" value="1"/>
</dbReference>
<evidence type="ECO:0000256" key="1">
    <source>
        <dbReference type="ARBA" id="ARBA00004201"/>
    </source>
</evidence>
<dbReference type="Gene3D" id="3.40.50.10260">
    <property type="entry name" value="YjeF N-terminal domain"/>
    <property type="match status" value="1"/>
</dbReference>
<accession>A0ABD1F6R9</accession>
<dbReference type="InterPro" id="IPR004443">
    <property type="entry name" value="YjeF_N_dom"/>
</dbReference>
<dbReference type="InterPro" id="IPR025609">
    <property type="entry name" value="Lsm14-like_N"/>
</dbReference>
<feature type="domain" description="YjeF N-terminal" evidence="5">
    <location>
        <begin position="234"/>
        <end position="430"/>
    </location>
</feature>
<comment type="subcellular location">
    <subcellularLocation>
        <location evidence="1">Cytoplasm</location>
        <location evidence="1">P-body</location>
    </subcellularLocation>
</comment>
<dbReference type="Proteomes" id="UP001566132">
    <property type="component" value="Unassembled WGS sequence"/>
</dbReference>
<comment type="similarity">
    <text evidence="2">Belongs to the EDC3 family.</text>
</comment>
<name>A0ABD1F6R9_HYPHA</name>
<dbReference type="FunFam" id="3.40.50.10260:FF:000009">
    <property type="entry name" value="AGAP003131-PA"/>
    <property type="match status" value="1"/>
</dbReference>
<dbReference type="InterPro" id="IPR034107">
    <property type="entry name" value="Lsm16_N"/>
</dbReference>
<dbReference type="GO" id="GO:0000932">
    <property type="term" value="C:P-body"/>
    <property type="evidence" value="ECO:0007669"/>
    <property type="project" value="UniProtKB-SubCell"/>
</dbReference>
<evidence type="ECO:0000259" key="6">
    <source>
        <dbReference type="PROSITE" id="PS51512"/>
    </source>
</evidence>
<dbReference type="PANTHER" id="PTHR13612:SF0">
    <property type="entry name" value="ENHANCER OF MRNA-DECAPPING PROTEIN 3"/>
    <property type="match status" value="1"/>
</dbReference>
<dbReference type="Gene3D" id="2.30.30.100">
    <property type="match status" value="1"/>
</dbReference>
<proteinExistence type="inferred from homology"/>
<evidence type="ECO:0000256" key="4">
    <source>
        <dbReference type="ARBA" id="ARBA00022490"/>
    </source>
</evidence>
<keyword evidence="8" id="KW-1185">Reference proteome</keyword>
<evidence type="ECO:0000259" key="5">
    <source>
        <dbReference type="PROSITE" id="PS51385"/>
    </source>
</evidence>
<dbReference type="AlphaFoldDB" id="A0ABD1F6R9"/>
<evidence type="ECO:0000256" key="3">
    <source>
        <dbReference type="ARBA" id="ARBA00015797"/>
    </source>
</evidence>
<comment type="caution">
    <text evidence="7">The sequence shown here is derived from an EMBL/GenBank/DDBJ whole genome shotgun (WGS) entry which is preliminary data.</text>
</comment>
<dbReference type="PROSITE" id="PS51512">
    <property type="entry name" value="DFDF"/>
    <property type="match status" value="1"/>
</dbReference>
<dbReference type="InterPro" id="IPR019050">
    <property type="entry name" value="FDF_dom"/>
</dbReference>
<dbReference type="CDD" id="cd01737">
    <property type="entry name" value="LSm16_N"/>
    <property type="match status" value="1"/>
</dbReference>
<keyword evidence="4" id="KW-0963">Cytoplasm</keyword>
<organism evidence="7 8">
    <name type="scientific">Hypothenemus hampei</name>
    <name type="common">Coffee berry borer</name>
    <dbReference type="NCBI Taxonomy" id="57062"/>
    <lineage>
        <taxon>Eukaryota</taxon>
        <taxon>Metazoa</taxon>
        <taxon>Ecdysozoa</taxon>
        <taxon>Arthropoda</taxon>
        <taxon>Hexapoda</taxon>
        <taxon>Insecta</taxon>
        <taxon>Pterygota</taxon>
        <taxon>Neoptera</taxon>
        <taxon>Endopterygota</taxon>
        <taxon>Coleoptera</taxon>
        <taxon>Polyphaga</taxon>
        <taxon>Cucujiformia</taxon>
        <taxon>Curculionidae</taxon>
        <taxon>Scolytinae</taxon>
        <taxon>Hypothenemus</taxon>
    </lineage>
</organism>
<dbReference type="Pfam" id="PF03853">
    <property type="entry name" value="YjeF_N"/>
    <property type="match status" value="1"/>
</dbReference>
<protein>
    <recommendedName>
        <fullName evidence="3">Enhancer of mRNA-decapping protein 3</fullName>
    </recommendedName>
</protein>
<sequence length="452" mass="50238">MAQWIGCMVSIKCSEELGTYQGEITEADQYKITLIKAFCDGFPCNGPVQIRASDIIDLKFIEKPAEEPQVNSIVTIAKPIAKRAARSQSASEATAIKPIPNRSKPIDIELSKKLDDSLTFSYKNNTPNKRGQKGNKQWTKGWRDEECFGSSSDHKIKDDFDFEKNLALFDKQALWDQLNSQKPDVVRNVENRKKYRHDENVIATQPTSTRQIIVPKQDFGEYVTDDGLVIPCISKNLRKKLFDTADKAGLTFERRIELFGTAAAEIAIQLLGGGHRLNPNNLHQLPTVVVLCGPHKQGAVGINAARQLASHGVRTIVYCVSLEAIPLKKELSLYMLTKNRTITIVPELPSKTDLIICALSEDTDSPKSYPQLAEWINKNKAPVFALDPPACGIPGIFPKISLLPVLPLHYSPNNGQLYLANLGFPVDIFNEVGIKYRSPFGAKNTISLHSNE</sequence>
<dbReference type="SMART" id="SM01199">
    <property type="entry name" value="FDF"/>
    <property type="match status" value="1"/>
</dbReference>
<dbReference type="Pfam" id="PF09532">
    <property type="entry name" value="FDF"/>
    <property type="match status" value="1"/>
</dbReference>